<comment type="caution">
    <text evidence="2">The sequence shown here is derived from an EMBL/GenBank/DDBJ whole genome shotgun (WGS) entry which is preliminary data.</text>
</comment>
<proteinExistence type="predicted"/>
<keyword evidence="3" id="KW-1185">Reference proteome</keyword>
<sequence length="217" mass="24989">MDKPRKSQSRKVRSHVRFLSHRVDQSPGSGHPERKSIPARRGPRAGHVTTSHKSNKKTMGTPSWRVRSRCASSNLSSASHWTLKRMWSARTEESTRTEPGALMPRIGRSCPLTRSISNSKAPIAWSHWHSGGCFSQQPMSHNKYKTTVGCSKELRPSKPRPVPGKMYKALKHFCFFETFPRQCVLFLYKAASHAGIFFFYQQPKIYMFLMFNHNYYL</sequence>
<feature type="compositionally biased region" description="Polar residues" evidence="1">
    <location>
        <begin position="48"/>
        <end position="61"/>
    </location>
</feature>
<dbReference type="AlphaFoldDB" id="A0A7J7XAX1"/>
<protein>
    <submittedName>
        <fullName evidence="2">Uncharacterized protein</fullName>
    </submittedName>
</protein>
<reference evidence="2 3" key="1">
    <citation type="journal article" date="2020" name="Nature">
        <title>Six reference-quality genomes reveal evolution of bat adaptations.</title>
        <authorList>
            <person name="Jebb D."/>
            <person name="Huang Z."/>
            <person name="Pippel M."/>
            <person name="Hughes G.M."/>
            <person name="Lavrichenko K."/>
            <person name="Devanna P."/>
            <person name="Winkler S."/>
            <person name="Jermiin L.S."/>
            <person name="Skirmuntt E.C."/>
            <person name="Katzourakis A."/>
            <person name="Burkitt-Gray L."/>
            <person name="Ray D.A."/>
            <person name="Sullivan K.A.M."/>
            <person name="Roscito J.G."/>
            <person name="Kirilenko B.M."/>
            <person name="Davalos L.M."/>
            <person name="Corthals A.P."/>
            <person name="Power M.L."/>
            <person name="Jones G."/>
            <person name="Ransome R.D."/>
            <person name="Dechmann D.K.N."/>
            <person name="Locatelli A.G."/>
            <person name="Puechmaille S.J."/>
            <person name="Fedrigo O."/>
            <person name="Jarvis E.D."/>
            <person name="Hiller M."/>
            <person name="Vernes S.C."/>
            <person name="Myers E.W."/>
            <person name="Teeling E.C."/>
        </authorList>
    </citation>
    <scope>NUCLEOTIDE SEQUENCE [LARGE SCALE GENOMIC DNA]</scope>
    <source>
        <strain evidence="2">MPipKuh1</strain>
        <tissue evidence="2">Flight muscle</tissue>
    </source>
</reference>
<dbReference type="Proteomes" id="UP000558488">
    <property type="component" value="Unassembled WGS sequence"/>
</dbReference>
<evidence type="ECO:0000313" key="3">
    <source>
        <dbReference type="Proteomes" id="UP000558488"/>
    </source>
</evidence>
<evidence type="ECO:0000256" key="1">
    <source>
        <dbReference type="SAM" id="MobiDB-lite"/>
    </source>
</evidence>
<name>A0A7J7XAX1_PIPKU</name>
<evidence type="ECO:0000313" key="2">
    <source>
        <dbReference type="EMBL" id="KAF6346869.1"/>
    </source>
</evidence>
<feature type="region of interest" description="Disordered" evidence="1">
    <location>
        <begin position="1"/>
        <end position="68"/>
    </location>
</feature>
<dbReference type="EMBL" id="JACAGB010000008">
    <property type="protein sequence ID" value="KAF6346869.1"/>
    <property type="molecule type" value="Genomic_DNA"/>
</dbReference>
<feature type="compositionally biased region" description="Basic residues" evidence="1">
    <location>
        <begin position="1"/>
        <end position="20"/>
    </location>
</feature>
<accession>A0A7J7XAX1</accession>
<gene>
    <name evidence="2" type="ORF">mPipKuh1_010617</name>
</gene>
<organism evidence="2 3">
    <name type="scientific">Pipistrellus kuhlii</name>
    <name type="common">Kuhl's pipistrelle</name>
    <dbReference type="NCBI Taxonomy" id="59472"/>
    <lineage>
        <taxon>Eukaryota</taxon>
        <taxon>Metazoa</taxon>
        <taxon>Chordata</taxon>
        <taxon>Craniata</taxon>
        <taxon>Vertebrata</taxon>
        <taxon>Euteleostomi</taxon>
        <taxon>Mammalia</taxon>
        <taxon>Eutheria</taxon>
        <taxon>Laurasiatheria</taxon>
        <taxon>Chiroptera</taxon>
        <taxon>Yangochiroptera</taxon>
        <taxon>Vespertilionidae</taxon>
        <taxon>Pipistrellus</taxon>
    </lineage>
</organism>